<feature type="coiled-coil region" evidence="1">
    <location>
        <begin position="357"/>
        <end position="419"/>
    </location>
</feature>
<dbReference type="PROSITE" id="PS51736">
    <property type="entry name" value="RECOMBINASES_3"/>
    <property type="match status" value="1"/>
</dbReference>
<dbReference type="InterPro" id="IPR036162">
    <property type="entry name" value="Resolvase-like_N_sf"/>
</dbReference>
<dbReference type="InterPro" id="IPR050639">
    <property type="entry name" value="SSR_resolvase"/>
</dbReference>
<evidence type="ECO:0000259" key="2">
    <source>
        <dbReference type="PROSITE" id="PS51736"/>
    </source>
</evidence>
<dbReference type="Pfam" id="PF07508">
    <property type="entry name" value="Recombinase"/>
    <property type="match status" value="1"/>
</dbReference>
<feature type="domain" description="Recombinase" evidence="3">
    <location>
        <begin position="162"/>
        <end position="271"/>
    </location>
</feature>
<dbReference type="PANTHER" id="PTHR30461:SF23">
    <property type="entry name" value="DNA RECOMBINASE-RELATED"/>
    <property type="match status" value="1"/>
</dbReference>
<dbReference type="STRING" id="37752.IW18_02430"/>
<evidence type="ECO:0000256" key="1">
    <source>
        <dbReference type="SAM" id="Coils"/>
    </source>
</evidence>
<evidence type="ECO:0000313" key="4">
    <source>
        <dbReference type="EMBL" id="KIO54333.1"/>
    </source>
</evidence>
<dbReference type="PANTHER" id="PTHR30461">
    <property type="entry name" value="DNA-INVERTASE FROM LAMBDOID PROPHAGE"/>
    <property type="match status" value="1"/>
</dbReference>
<gene>
    <name evidence="4" type="ORF">IW18_02430</name>
</gene>
<evidence type="ECO:0008006" key="6">
    <source>
        <dbReference type="Google" id="ProtNLM"/>
    </source>
</evidence>
<dbReference type="Gene3D" id="3.40.50.1390">
    <property type="entry name" value="Resolvase, N-terminal catalytic domain"/>
    <property type="match status" value="1"/>
</dbReference>
<evidence type="ECO:0000259" key="3">
    <source>
        <dbReference type="PROSITE" id="PS51737"/>
    </source>
</evidence>
<dbReference type="EMBL" id="JPRK01000003">
    <property type="protein sequence ID" value="KIO54333.1"/>
    <property type="molecule type" value="Genomic_DNA"/>
</dbReference>
<keyword evidence="1" id="KW-0175">Coiled coil</keyword>
<dbReference type="InterPro" id="IPR038109">
    <property type="entry name" value="DNA_bind_recomb_sf"/>
</dbReference>
<dbReference type="Proteomes" id="UP000032061">
    <property type="component" value="Unassembled WGS sequence"/>
</dbReference>
<dbReference type="SUPFAM" id="SSF53041">
    <property type="entry name" value="Resolvase-like"/>
    <property type="match status" value="1"/>
</dbReference>
<organism evidence="4 5">
    <name type="scientific">Flavobacterium hibernum</name>
    <dbReference type="NCBI Taxonomy" id="37752"/>
    <lineage>
        <taxon>Bacteria</taxon>
        <taxon>Pseudomonadati</taxon>
        <taxon>Bacteroidota</taxon>
        <taxon>Flavobacteriia</taxon>
        <taxon>Flavobacteriales</taxon>
        <taxon>Flavobacteriaceae</taxon>
        <taxon>Flavobacterium</taxon>
    </lineage>
</organism>
<dbReference type="InterPro" id="IPR006119">
    <property type="entry name" value="Resolv_N"/>
</dbReference>
<feature type="domain" description="Resolvase/invertase-type recombinase catalytic" evidence="2">
    <location>
        <begin position="3"/>
        <end position="153"/>
    </location>
</feature>
<dbReference type="Gene3D" id="3.90.1750.20">
    <property type="entry name" value="Putative Large Serine Recombinase, Chain B, Domain 2"/>
    <property type="match status" value="1"/>
</dbReference>
<dbReference type="CDD" id="cd00338">
    <property type="entry name" value="Ser_Recombinase"/>
    <property type="match status" value="1"/>
</dbReference>
<dbReference type="SMART" id="SM00857">
    <property type="entry name" value="Resolvase"/>
    <property type="match status" value="1"/>
</dbReference>
<dbReference type="RefSeq" id="WP_041516002.1">
    <property type="nucleotide sequence ID" value="NZ_JPRK01000003.1"/>
</dbReference>
<dbReference type="PROSITE" id="PS51737">
    <property type="entry name" value="RECOMBINASE_DNA_BIND"/>
    <property type="match status" value="1"/>
</dbReference>
<reference evidence="4 5" key="1">
    <citation type="submission" date="2015-01" db="EMBL/GenBank/DDBJ databases">
        <title>Genome of Flavobacterium hibernum DSM 12611.</title>
        <authorList>
            <person name="Stropko S.J."/>
            <person name="Pipes S.E."/>
            <person name="Newman J.D."/>
        </authorList>
    </citation>
    <scope>NUCLEOTIDE SEQUENCE [LARGE SCALE GENOMIC DNA]</scope>
    <source>
        <strain evidence="4 5">DSM 12611</strain>
    </source>
</reference>
<dbReference type="Pfam" id="PF00239">
    <property type="entry name" value="Resolvase"/>
    <property type="match status" value="1"/>
</dbReference>
<comment type="caution">
    <text evidence="4">The sequence shown here is derived from an EMBL/GenBank/DDBJ whole genome shotgun (WGS) entry which is preliminary data.</text>
</comment>
<sequence>MKRAIRYLRFSQLGQSNGSIERQEMYTDQWLQFNKVELVDSFIDRGKSAKTFDRPDFIKLQAFIVKYYKNVDYLLVDQLDRFSRDAGEAMNMVKMLQKRYSIQVVSVTEGITFDYDTPGSFFRAGLQLLLAEEDNINRSIKIRGGLYTARAKEGRYIATSAPFGYIKEGERKDRRLIINESEAKIVKFIYDSYLLDVPLYLIKKNANELGFKKKGNTAIERVLSNPVYAGMLNVQAYKEYPGGLFPAIHEAIIDMSTWQMVQSKMKKPEKTRTIIDENIPLRGLLKCHCGVPLTGAPSRGKSGKYFYYYKCNSSKHNNISAIKAHNQFQNVCELMSLPEKRIREIKDGCNNSIEVEMNANKQRVQEKKLELESVQEKMFSVEEKWIKNEIAKETYDRWYATYNGTIQNLKQTIERLNTDQSNVFLILENNLNLLTDMHYVYNKSNTLQKRDFINMVFDSNLYYQEGIYRTPTMRSVFTHNTALMKEKGCLIYEKKRDDLAIIPFSGVAENRTRVQTSN</sequence>
<protein>
    <recommendedName>
        <fullName evidence="6">Recombinase family protein</fullName>
    </recommendedName>
</protein>
<accession>A0A0D0EZ35</accession>
<dbReference type="GO" id="GO:0003677">
    <property type="term" value="F:DNA binding"/>
    <property type="evidence" value="ECO:0007669"/>
    <property type="project" value="InterPro"/>
</dbReference>
<dbReference type="InterPro" id="IPR011109">
    <property type="entry name" value="DNA_bind_recombinase_dom"/>
</dbReference>
<proteinExistence type="predicted"/>
<name>A0A0D0EZ35_9FLAO</name>
<dbReference type="GO" id="GO:0000150">
    <property type="term" value="F:DNA strand exchange activity"/>
    <property type="evidence" value="ECO:0007669"/>
    <property type="project" value="InterPro"/>
</dbReference>
<evidence type="ECO:0000313" key="5">
    <source>
        <dbReference type="Proteomes" id="UP000032061"/>
    </source>
</evidence>
<dbReference type="AlphaFoldDB" id="A0A0D0EZ35"/>